<evidence type="ECO:0000256" key="4">
    <source>
        <dbReference type="ARBA" id="ARBA00022840"/>
    </source>
</evidence>
<dbReference type="PANTHER" id="PTHR43335">
    <property type="entry name" value="ABC TRANSPORTER, ATP-BINDING PROTEIN"/>
    <property type="match status" value="1"/>
</dbReference>
<keyword evidence="3" id="KW-0547">Nucleotide-binding</keyword>
<keyword evidence="2" id="KW-0813">Transport</keyword>
<name>A0A4P2R3U1_SORCE</name>
<reference evidence="7 8" key="1">
    <citation type="submission" date="2015-09" db="EMBL/GenBank/DDBJ databases">
        <title>Sorangium comparison.</title>
        <authorList>
            <person name="Zaburannyi N."/>
            <person name="Bunk B."/>
            <person name="Overmann J."/>
            <person name="Mueller R."/>
        </authorList>
    </citation>
    <scope>NUCLEOTIDE SEQUENCE [LARGE SCALE GENOMIC DNA]</scope>
    <source>
        <strain evidence="7 8">So ce836</strain>
    </source>
</reference>
<dbReference type="AlphaFoldDB" id="A0A4P2R3U1"/>
<dbReference type="Proteomes" id="UP000295497">
    <property type="component" value="Chromosome"/>
</dbReference>
<dbReference type="RefSeq" id="WP_129579424.1">
    <property type="nucleotide sequence ID" value="NZ_CP012672.1"/>
</dbReference>
<keyword evidence="4" id="KW-0067">ATP-binding</keyword>
<evidence type="ECO:0000259" key="6">
    <source>
        <dbReference type="PROSITE" id="PS50893"/>
    </source>
</evidence>
<feature type="domain" description="ABC transporter" evidence="6">
    <location>
        <begin position="22"/>
        <end position="249"/>
    </location>
</feature>
<dbReference type="InterPro" id="IPR003439">
    <property type="entry name" value="ABC_transporter-like_ATP-bd"/>
</dbReference>
<organism evidence="7 8">
    <name type="scientific">Sorangium cellulosum</name>
    <name type="common">Polyangium cellulosum</name>
    <dbReference type="NCBI Taxonomy" id="56"/>
    <lineage>
        <taxon>Bacteria</taxon>
        <taxon>Pseudomonadati</taxon>
        <taxon>Myxococcota</taxon>
        <taxon>Polyangia</taxon>
        <taxon>Polyangiales</taxon>
        <taxon>Polyangiaceae</taxon>
        <taxon>Sorangium</taxon>
    </lineage>
</organism>
<dbReference type="GO" id="GO:0005524">
    <property type="term" value="F:ATP binding"/>
    <property type="evidence" value="ECO:0007669"/>
    <property type="project" value="UniProtKB-KW"/>
</dbReference>
<evidence type="ECO:0000256" key="3">
    <source>
        <dbReference type="ARBA" id="ARBA00022741"/>
    </source>
</evidence>
<evidence type="ECO:0000256" key="5">
    <source>
        <dbReference type="SAM" id="MobiDB-lite"/>
    </source>
</evidence>
<dbReference type="PROSITE" id="PS00211">
    <property type="entry name" value="ABC_TRANSPORTER_1"/>
    <property type="match status" value="1"/>
</dbReference>
<dbReference type="GO" id="GO:0016887">
    <property type="term" value="F:ATP hydrolysis activity"/>
    <property type="evidence" value="ECO:0007669"/>
    <property type="project" value="InterPro"/>
</dbReference>
<sequence>MSAVSGGGPPPAARIERPAPTIRVRHLSHRFGALDVLRDVTFDVGPGEIFGFIGPNGAGKTTTIRVMATLLEPMAGRVEIDGVDVTIDPAAVRRSIGYMPDHAGVYDRITVREYLEFFADAFRVPSLDVVDAVLELTDLGKIQDRIVATMSKGMKQRLQLGRILLHDPKVLILDEPASDLDPRARIEIRDLLLELRSLGKTIFLSSHILTELSDVCTSIGILEKGRLVVAGPIGEIAARLEALRAAQAHGHAPPRHAAAPGAYPAEAGHAAAHGPGAPGDPAVVGPQQAEGAYGPHPPHAAGPGQPAAYPGLSPLSRRKVKVRVLGDPEAAAYLLRGGPGIADIEIVAGAVHVGYVGNDVKIAEIVQHLVRSGIGVIGVEPERNELERIFLEVTQGEVQ</sequence>
<protein>
    <recommendedName>
        <fullName evidence="6">ABC transporter domain-containing protein</fullName>
    </recommendedName>
</protein>
<feature type="compositionally biased region" description="Low complexity" evidence="5">
    <location>
        <begin position="301"/>
        <end position="311"/>
    </location>
</feature>
<dbReference type="SMART" id="SM00382">
    <property type="entry name" value="AAA"/>
    <property type="match status" value="1"/>
</dbReference>
<dbReference type="PROSITE" id="PS50893">
    <property type="entry name" value="ABC_TRANSPORTER_2"/>
    <property type="match status" value="1"/>
</dbReference>
<dbReference type="InterPro" id="IPR027417">
    <property type="entry name" value="P-loop_NTPase"/>
</dbReference>
<dbReference type="Gene3D" id="3.40.50.300">
    <property type="entry name" value="P-loop containing nucleotide triphosphate hydrolases"/>
    <property type="match status" value="1"/>
</dbReference>
<comment type="similarity">
    <text evidence="1">Belongs to the ABC transporter superfamily.</text>
</comment>
<dbReference type="InterPro" id="IPR003593">
    <property type="entry name" value="AAA+_ATPase"/>
</dbReference>
<evidence type="ECO:0000313" key="8">
    <source>
        <dbReference type="Proteomes" id="UP000295497"/>
    </source>
</evidence>
<accession>A0A4P2R3U1</accession>
<gene>
    <name evidence="7" type="ORF">SOCE836_088610</name>
</gene>
<evidence type="ECO:0000256" key="2">
    <source>
        <dbReference type="ARBA" id="ARBA00022448"/>
    </source>
</evidence>
<feature type="region of interest" description="Disordered" evidence="5">
    <location>
        <begin position="247"/>
        <end position="312"/>
    </location>
</feature>
<dbReference type="PANTHER" id="PTHR43335:SF3">
    <property type="entry name" value="ABC TRANSPORTER"/>
    <property type="match status" value="1"/>
</dbReference>
<dbReference type="CDD" id="cd03230">
    <property type="entry name" value="ABC_DR_subfamily_A"/>
    <property type="match status" value="1"/>
</dbReference>
<dbReference type="EMBL" id="CP012672">
    <property type="protein sequence ID" value="AUX36653.1"/>
    <property type="molecule type" value="Genomic_DNA"/>
</dbReference>
<dbReference type="InterPro" id="IPR017871">
    <property type="entry name" value="ABC_transporter-like_CS"/>
</dbReference>
<dbReference type="Pfam" id="PF00005">
    <property type="entry name" value="ABC_tran"/>
    <property type="match status" value="1"/>
</dbReference>
<evidence type="ECO:0000256" key="1">
    <source>
        <dbReference type="ARBA" id="ARBA00005417"/>
    </source>
</evidence>
<proteinExistence type="inferred from homology"/>
<feature type="compositionally biased region" description="Low complexity" evidence="5">
    <location>
        <begin position="247"/>
        <end position="282"/>
    </location>
</feature>
<dbReference type="SUPFAM" id="SSF52540">
    <property type="entry name" value="P-loop containing nucleoside triphosphate hydrolases"/>
    <property type="match status" value="1"/>
</dbReference>
<evidence type="ECO:0000313" key="7">
    <source>
        <dbReference type="EMBL" id="AUX36653.1"/>
    </source>
</evidence>